<gene>
    <name evidence="6" type="ORF">METZ01_LOCUS420788</name>
</gene>
<dbReference type="GO" id="GO:0005829">
    <property type="term" value="C:cytosol"/>
    <property type="evidence" value="ECO:0007669"/>
    <property type="project" value="TreeGrafter"/>
</dbReference>
<dbReference type="InterPro" id="IPR000212">
    <property type="entry name" value="DNA_helicase_UvrD/REP"/>
</dbReference>
<accession>A0A382XAN1</accession>
<protein>
    <recommendedName>
        <fullName evidence="5">UvrD-like helicase C-terminal domain-containing protein</fullName>
    </recommendedName>
</protein>
<organism evidence="6">
    <name type="scientific">marine metagenome</name>
    <dbReference type="NCBI Taxonomy" id="408172"/>
    <lineage>
        <taxon>unclassified sequences</taxon>
        <taxon>metagenomes</taxon>
        <taxon>ecological metagenomes</taxon>
    </lineage>
</organism>
<evidence type="ECO:0000313" key="6">
    <source>
        <dbReference type="EMBL" id="SVD67934.1"/>
    </source>
</evidence>
<dbReference type="EMBL" id="UINC01166144">
    <property type="protein sequence ID" value="SVD67934.1"/>
    <property type="molecule type" value="Genomic_DNA"/>
</dbReference>
<dbReference type="SUPFAM" id="SSF52540">
    <property type="entry name" value="P-loop containing nucleoside triphosphate hydrolases"/>
    <property type="match status" value="1"/>
</dbReference>
<keyword evidence="1" id="KW-0547">Nucleotide-binding</keyword>
<dbReference type="InterPro" id="IPR027417">
    <property type="entry name" value="P-loop_NTPase"/>
</dbReference>
<feature type="non-terminal residue" evidence="6">
    <location>
        <position position="271"/>
    </location>
</feature>
<dbReference type="PANTHER" id="PTHR11070">
    <property type="entry name" value="UVRD / RECB / PCRA DNA HELICASE FAMILY MEMBER"/>
    <property type="match status" value="1"/>
</dbReference>
<proteinExistence type="predicted"/>
<dbReference type="GO" id="GO:0016787">
    <property type="term" value="F:hydrolase activity"/>
    <property type="evidence" value="ECO:0007669"/>
    <property type="project" value="UniProtKB-KW"/>
</dbReference>
<keyword evidence="2" id="KW-0378">Hydrolase</keyword>
<feature type="domain" description="UvrD-like helicase C-terminal" evidence="5">
    <location>
        <begin position="68"/>
        <end position="213"/>
    </location>
</feature>
<name>A0A382XAN1_9ZZZZ</name>
<reference evidence="6" key="1">
    <citation type="submission" date="2018-05" db="EMBL/GenBank/DDBJ databases">
        <authorList>
            <person name="Lanie J.A."/>
            <person name="Ng W.-L."/>
            <person name="Kazmierczak K.M."/>
            <person name="Andrzejewski T.M."/>
            <person name="Davidsen T.M."/>
            <person name="Wayne K.J."/>
            <person name="Tettelin H."/>
            <person name="Glass J.I."/>
            <person name="Rusch D."/>
            <person name="Podicherti R."/>
            <person name="Tsui H.-C.T."/>
            <person name="Winkler M.E."/>
        </authorList>
    </citation>
    <scope>NUCLEOTIDE SEQUENCE</scope>
</reference>
<keyword evidence="4" id="KW-0067">ATP-binding</keyword>
<dbReference type="GO" id="GO:0043138">
    <property type="term" value="F:3'-5' DNA helicase activity"/>
    <property type="evidence" value="ECO:0007669"/>
    <property type="project" value="TreeGrafter"/>
</dbReference>
<evidence type="ECO:0000256" key="3">
    <source>
        <dbReference type="ARBA" id="ARBA00022806"/>
    </source>
</evidence>
<evidence type="ECO:0000256" key="1">
    <source>
        <dbReference type="ARBA" id="ARBA00022741"/>
    </source>
</evidence>
<dbReference type="GO" id="GO:0005524">
    <property type="term" value="F:ATP binding"/>
    <property type="evidence" value="ECO:0007669"/>
    <property type="project" value="UniProtKB-KW"/>
</dbReference>
<sequence length="271" mass="30667">DFETSILQSLCNTGIQTTVSRDSYERIIRIAPILSEAVRLRDRLPLGDLLRQTFHCLGGIHLIQSQYEQDSVDVFFDLINQIERSTQLVNANDLEEQVKDTFASNNPLSSSDKPVQIMTIHKSKGLEFDHVFLPGLARKPKTAERELLLRYEHLNHANVPKLFLAAVAGPGKSRDVLYELLRHEKLTKSKLEHTRLMYIGVTRAIKSVYLSAVLKQEDTGLVNPDTHSLLSSVWSAIRDAKLVEFILADGKSNENVMERMSITPLQRPIVL</sequence>
<dbReference type="AlphaFoldDB" id="A0A382XAN1"/>
<feature type="non-terminal residue" evidence="6">
    <location>
        <position position="1"/>
    </location>
</feature>
<evidence type="ECO:0000259" key="5">
    <source>
        <dbReference type="Pfam" id="PF13361"/>
    </source>
</evidence>
<evidence type="ECO:0000256" key="4">
    <source>
        <dbReference type="ARBA" id="ARBA00022840"/>
    </source>
</evidence>
<dbReference type="Gene3D" id="3.40.50.300">
    <property type="entry name" value="P-loop containing nucleotide triphosphate hydrolases"/>
    <property type="match status" value="1"/>
</dbReference>
<dbReference type="InterPro" id="IPR014017">
    <property type="entry name" value="DNA_helicase_UvrD-like_C"/>
</dbReference>
<keyword evidence="3" id="KW-0347">Helicase</keyword>
<dbReference type="GO" id="GO:0000725">
    <property type="term" value="P:recombinational repair"/>
    <property type="evidence" value="ECO:0007669"/>
    <property type="project" value="TreeGrafter"/>
</dbReference>
<dbReference type="GO" id="GO:0003677">
    <property type="term" value="F:DNA binding"/>
    <property type="evidence" value="ECO:0007669"/>
    <property type="project" value="InterPro"/>
</dbReference>
<dbReference type="PANTHER" id="PTHR11070:SF2">
    <property type="entry name" value="ATP-DEPENDENT DNA HELICASE SRS2"/>
    <property type="match status" value="1"/>
</dbReference>
<dbReference type="Pfam" id="PF13361">
    <property type="entry name" value="UvrD_C"/>
    <property type="match status" value="1"/>
</dbReference>
<evidence type="ECO:0000256" key="2">
    <source>
        <dbReference type="ARBA" id="ARBA00022801"/>
    </source>
</evidence>